<dbReference type="Proteomes" id="UP001068379">
    <property type="component" value="Unassembled WGS sequence"/>
</dbReference>
<dbReference type="Pfam" id="PF05925">
    <property type="entry name" value="IpgD"/>
    <property type="match status" value="2"/>
</dbReference>
<name>A0ABT4M1U9_9BURK</name>
<evidence type="ECO:0000256" key="6">
    <source>
        <dbReference type="SAM" id="Coils"/>
    </source>
</evidence>
<comment type="caution">
    <text evidence="7">The sequence shown here is derived from an EMBL/GenBank/DDBJ whole genome shotgun (WGS) entry which is preliminary data.</text>
</comment>
<dbReference type="RefSeq" id="WP_269356795.1">
    <property type="nucleotide sequence ID" value="NZ_JAPWHE010000001.1"/>
</dbReference>
<keyword evidence="3" id="KW-0964">Secreted</keyword>
<proteinExistence type="inferred from homology"/>
<comment type="similarity">
    <text evidence="2">Belongs to the phosphatase IpgD/SopB family.</text>
</comment>
<evidence type="ECO:0000256" key="5">
    <source>
        <dbReference type="ARBA" id="ARBA00023026"/>
    </source>
</evidence>
<keyword evidence="6" id="KW-0175">Coiled coil</keyword>
<evidence type="ECO:0000256" key="2">
    <source>
        <dbReference type="ARBA" id="ARBA00009007"/>
    </source>
</evidence>
<evidence type="ECO:0000256" key="1">
    <source>
        <dbReference type="ARBA" id="ARBA00004613"/>
    </source>
</evidence>
<feature type="coiled-coil region" evidence="6">
    <location>
        <begin position="281"/>
        <end position="308"/>
    </location>
</feature>
<evidence type="ECO:0000313" key="8">
    <source>
        <dbReference type="Proteomes" id="UP001068379"/>
    </source>
</evidence>
<sequence length="931" mass="102919">MAIGLSNFRQLSGGFFEREIRQNPQGQEGVRQSGLSRLASRIQGWFRSPQEQQARVQERVQVKQAFLGLLEKTEGQAGAQRALRACGLPQGWATNDRPLTNHQVGKILGKAQEYRLQVVRHNESLLGETLKGLEGPELRDVRAAVIREVRNDSRYGNTPLSRVDVQSLRTRAETEVREQRARQCEERFPALTDLVRNAPQGSPLSRVGLDPGRLSQELRQIYGGGPRHDPQVTGALDQIDRTTELLGRQAWNQDSLRGLSEALGHQRDDLEVCQGGLRDGIQTLRNELGALKEELNEVDRDLQAAREGSNEAKTLQTRKGELEGQIRFRNEKLSVGQALVHDMDRQIGLLDAKSDYVDEMRLTDPLTNRSVKHSDLIWAQAGNHLLDRLSEDAQGGDPALTEEQLGALAQVRGQWTELCEARSQAYRDSVDVNTLQPIEAPSKSNKDTHPVVQGKRDTMQDLRTRLEDIGIPRGTLDALFSKSSMTRSERQALAGLETWQPVMRDMPVMRDGVMRTYKSEVVPAQFIGHELGVDLGQGRIGGVSAGVKDSEDHARNLKVSRLRDPEGQVMTTVVGHGVLDMWGVEDGGDRQTSNERGAREVLEVALTSNDRLRGVLTDPDRPQDAPPPRLVHVSVNLISPDSLRDNLGIQDYQERTYTQNQFRAFEANSGQGQTLRVFDPDHPERQGEARTVDVDAITFSFGINAISTGGREMLMRVWNNVHEHNTTNMIKLVGDLGEGTFGARGVRPGGFVGEVYDRLETVVNDPTTPPDQLAKAEGLMAQLRGQTDLVRSMFTEEAFRTGNGDTAKMGREILVLQGLAEQGLGLVGATDLAGTMSKGCKSDKDRGGVTDVELKSKLILRDLGGEMNPDERLEGDDQGVYYTVSASSGQLENQRWNTGMAGSKEAGHLKDRLPDPEVRQFLCGLGKFAKA</sequence>
<evidence type="ECO:0000256" key="3">
    <source>
        <dbReference type="ARBA" id="ARBA00022525"/>
    </source>
</evidence>
<gene>
    <name evidence="7" type="ORF">O4H32_03735</name>
</gene>
<keyword evidence="8" id="KW-1185">Reference proteome</keyword>
<evidence type="ECO:0000256" key="4">
    <source>
        <dbReference type="ARBA" id="ARBA00022801"/>
    </source>
</evidence>
<comment type="subcellular location">
    <subcellularLocation>
        <location evidence="1">Secreted</location>
    </subcellularLocation>
</comment>
<keyword evidence="5" id="KW-0843">Virulence</keyword>
<protein>
    <submittedName>
        <fullName evidence="7">Uncharacterized protein</fullName>
    </submittedName>
</protein>
<reference evidence="7" key="1">
    <citation type="submission" date="2022-12" db="EMBL/GenBank/DDBJ databases">
        <title>Bacterial isolates from different developmental stages of Nematostella vectensis.</title>
        <authorList>
            <person name="Fraune S."/>
        </authorList>
    </citation>
    <scope>NUCLEOTIDE SEQUENCE</scope>
    <source>
        <strain evidence="7">G21619-S1</strain>
    </source>
</reference>
<organism evidence="7 8">
    <name type="scientific">Castellaniella denitrificans</name>
    <dbReference type="NCBI Taxonomy" id="56119"/>
    <lineage>
        <taxon>Bacteria</taxon>
        <taxon>Pseudomonadati</taxon>
        <taxon>Pseudomonadota</taxon>
        <taxon>Betaproteobacteria</taxon>
        <taxon>Burkholderiales</taxon>
        <taxon>Alcaligenaceae</taxon>
        <taxon>Castellaniella</taxon>
    </lineage>
</organism>
<evidence type="ECO:0000313" key="7">
    <source>
        <dbReference type="EMBL" id="MCZ4329069.1"/>
    </source>
</evidence>
<keyword evidence="4" id="KW-0378">Hydrolase</keyword>
<dbReference type="InterPro" id="IPR008108">
    <property type="entry name" value="IpgD/SopB"/>
</dbReference>
<accession>A0ABT4M1U9</accession>
<dbReference type="EMBL" id="JAPWHE010000001">
    <property type="protein sequence ID" value="MCZ4329069.1"/>
    <property type="molecule type" value="Genomic_DNA"/>
</dbReference>